<proteinExistence type="predicted"/>
<dbReference type="Proteomes" id="UP000282551">
    <property type="component" value="Chromosome"/>
</dbReference>
<sequence>MPDELLQYLIAPSPYSARWLWLAILLTLGLIAWYGAVFALTGPGRRLAEVPVVGALRGELLKRRAVGAVRGIGRRHRAGELDAAQAGAALSRELREFLHQFTGVRARHLQLSDLAAGELAAAAPLLADLNDVQFNADSDVDVAAAGASAEELIRAWT</sequence>
<keyword evidence="1" id="KW-0472">Membrane</keyword>
<evidence type="ECO:0000313" key="2">
    <source>
        <dbReference type="EMBL" id="VEG50496.1"/>
    </source>
</evidence>
<keyword evidence="3" id="KW-1185">Reference proteome</keyword>
<protein>
    <submittedName>
        <fullName evidence="2">Uncharacterized protein</fullName>
    </submittedName>
</protein>
<feature type="transmembrane region" description="Helical" evidence="1">
    <location>
        <begin position="20"/>
        <end position="40"/>
    </location>
</feature>
<reference evidence="2 3" key="1">
    <citation type="submission" date="2018-12" db="EMBL/GenBank/DDBJ databases">
        <authorList>
            <consortium name="Pathogen Informatics"/>
        </authorList>
    </citation>
    <scope>NUCLEOTIDE SEQUENCE [LARGE SCALE GENOMIC DNA]</scope>
    <source>
        <strain evidence="2 3">NCTC10485</strain>
    </source>
</reference>
<evidence type="ECO:0000313" key="3">
    <source>
        <dbReference type="Proteomes" id="UP000282551"/>
    </source>
</evidence>
<gene>
    <name evidence="2" type="ORF">NCTC10485_04814</name>
</gene>
<evidence type="ECO:0000256" key="1">
    <source>
        <dbReference type="SAM" id="Phobius"/>
    </source>
</evidence>
<dbReference type="AlphaFoldDB" id="A0A448IDG6"/>
<dbReference type="RefSeq" id="WP_126336030.1">
    <property type="nucleotide sequence ID" value="NZ_AP022604.1"/>
</dbReference>
<dbReference type="EMBL" id="LR134355">
    <property type="protein sequence ID" value="VEG50496.1"/>
    <property type="molecule type" value="Genomic_DNA"/>
</dbReference>
<keyword evidence="1" id="KW-0812">Transmembrane</keyword>
<keyword evidence="1" id="KW-1133">Transmembrane helix</keyword>
<accession>A0A448IDG6</accession>
<name>A0A448IDG6_MYCCI</name>
<organism evidence="2 3">
    <name type="scientific">Mycolicibacterium chitae</name>
    <name type="common">Mycobacterium chitae</name>
    <dbReference type="NCBI Taxonomy" id="1792"/>
    <lineage>
        <taxon>Bacteria</taxon>
        <taxon>Bacillati</taxon>
        <taxon>Actinomycetota</taxon>
        <taxon>Actinomycetes</taxon>
        <taxon>Mycobacteriales</taxon>
        <taxon>Mycobacteriaceae</taxon>
        <taxon>Mycolicibacterium</taxon>
    </lineage>
</organism>